<dbReference type="Proteomes" id="UP000823485">
    <property type="component" value="Unassembled WGS sequence"/>
</dbReference>
<name>A0ABS2RC19_9BACI</name>
<accession>A0ABS2RC19</accession>
<sequence>MVGQMTGPFDWETIKHPKPISMNAVLNKERLLRYVGA</sequence>
<proteinExistence type="predicted"/>
<dbReference type="EMBL" id="JAFBFH010000034">
    <property type="protein sequence ID" value="MBM7716880.1"/>
    <property type="molecule type" value="Genomic_DNA"/>
</dbReference>
<keyword evidence="2" id="KW-1185">Reference proteome</keyword>
<reference evidence="1 2" key="1">
    <citation type="submission" date="2021-01" db="EMBL/GenBank/DDBJ databases">
        <title>Genomic Encyclopedia of Type Strains, Phase IV (KMG-IV): sequencing the most valuable type-strain genomes for metagenomic binning, comparative biology and taxonomic classification.</title>
        <authorList>
            <person name="Goeker M."/>
        </authorList>
    </citation>
    <scope>NUCLEOTIDE SEQUENCE [LARGE SCALE GENOMIC DNA]</scope>
    <source>
        <strain evidence="1 2">DSM 105453</strain>
    </source>
</reference>
<organism evidence="1 2">
    <name type="scientific">Siminovitchia thermophila</name>
    <dbReference type="NCBI Taxonomy" id="1245522"/>
    <lineage>
        <taxon>Bacteria</taxon>
        <taxon>Bacillati</taxon>
        <taxon>Bacillota</taxon>
        <taxon>Bacilli</taxon>
        <taxon>Bacillales</taxon>
        <taxon>Bacillaceae</taxon>
        <taxon>Siminovitchia</taxon>
    </lineage>
</organism>
<evidence type="ECO:0000313" key="1">
    <source>
        <dbReference type="EMBL" id="MBM7716880.1"/>
    </source>
</evidence>
<comment type="caution">
    <text evidence="1">The sequence shown here is derived from an EMBL/GenBank/DDBJ whole genome shotgun (WGS) entry which is preliminary data.</text>
</comment>
<protein>
    <submittedName>
        <fullName evidence="1">Uncharacterized protein</fullName>
    </submittedName>
</protein>
<gene>
    <name evidence="1" type="ORF">JOC94_003904</name>
</gene>
<evidence type="ECO:0000313" key="2">
    <source>
        <dbReference type="Proteomes" id="UP000823485"/>
    </source>
</evidence>